<keyword evidence="2" id="KW-1185">Reference proteome</keyword>
<reference evidence="1 2" key="1">
    <citation type="journal article" date="2022" name="Front. Microbiol.">
        <title>Identification and characterization of a novel class of self-sufficient cytochrome P450 hydroxylase involved in cyclohexanecarboxylate degradation in Paraburkholderia terrae strain KU-64.</title>
        <authorList>
            <person name="Yamamoto T."/>
            <person name="Hasegawa Y."/>
            <person name="Iwaki H."/>
        </authorList>
    </citation>
    <scope>NUCLEOTIDE SEQUENCE [LARGE SCALE GENOMIC DNA]</scope>
    <source>
        <strain evidence="1 2">KU-64</strain>
    </source>
</reference>
<dbReference type="Proteomes" id="UP001319874">
    <property type="component" value="Chromosome 2"/>
</dbReference>
<evidence type="ECO:0000313" key="1">
    <source>
        <dbReference type="EMBL" id="BCZ81900.1"/>
    </source>
</evidence>
<sequence>MQTELYKGYAVWGHAIAHQEKLLEHERYAASGTITRDNKLVEASGVLDVFDSEQEAQDAGLSWARAWVDSHG</sequence>
<dbReference type="EMBL" id="AP024956">
    <property type="protein sequence ID" value="BCZ81900.1"/>
    <property type="molecule type" value="Genomic_DNA"/>
</dbReference>
<protein>
    <recommendedName>
        <fullName evidence="3">Transposase</fullName>
    </recommendedName>
</protein>
<proteinExistence type="predicted"/>
<evidence type="ECO:0008006" key="3">
    <source>
        <dbReference type="Google" id="ProtNLM"/>
    </source>
</evidence>
<evidence type="ECO:0000313" key="2">
    <source>
        <dbReference type="Proteomes" id="UP001319874"/>
    </source>
</evidence>
<organism evidence="1 2">
    <name type="scientific">Paraburkholderia terrae</name>
    <dbReference type="NCBI Taxonomy" id="311230"/>
    <lineage>
        <taxon>Bacteria</taxon>
        <taxon>Pseudomonadati</taxon>
        <taxon>Pseudomonadota</taxon>
        <taxon>Betaproteobacteria</taxon>
        <taxon>Burkholderiales</taxon>
        <taxon>Burkholderiaceae</taxon>
        <taxon>Paraburkholderia</taxon>
    </lineage>
</organism>
<dbReference type="RefSeq" id="WP_180729712.1">
    <property type="nucleotide sequence ID" value="NZ_AP024956.1"/>
</dbReference>
<gene>
    <name evidence="1" type="ORF">PTKU64_55750</name>
</gene>
<accession>A0ABM7U474</accession>
<name>A0ABM7U474_9BURK</name>